<evidence type="ECO:0000256" key="1">
    <source>
        <dbReference type="SAM" id="MobiDB-lite"/>
    </source>
</evidence>
<protein>
    <recommendedName>
        <fullName evidence="4">Flagellar protein FliL</fullName>
    </recommendedName>
</protein>
<name>A0A1M5UMH8_9RHOB</name>
<feature type="compositionally biased region" description="Basic and acidic residues" evidence="1">
    <location>
        <begin position="30"/>
        <end position="52"/>
    </location>
</feature>
<reference evidence="2 3" key="1">
    <citation type="submission" date="2016-11" db="EMBL/GenBank/DDBJ databases">
        <authorList>
            <person name="Jaros S."/>
            <person name="Januszkiewicz K."/>
            <person name="Wedrychowicz H."/>
        </authorList>
    </citation>
    <scope>NUCLEOTIDE SEQUENCE [LARGE SCALE GENOMIC DNA]</scope>
    <source>
        <strain evidence="2 3">DSM 29431</strain>
    </source>
</reference>
<dbReference type="OrthoDB" id="7864548at2"/>
<dbReference type="STRING" id="996342.SAMN05443551_2712"/>
<keyword evidence="3" id="KW-1185">Reference proteome</keyword>
<proteinExistence type="predicted"/>
<sequence length="170" mass="18624">MLKKILPLISLLIGLGGGVGAAMVLAPDKQDDTHHEEQSADAEHEDSEHEQEAESDGEPAPGSAEIVKLPNQFVIPVIVHNRVRSMLILAVAIEIDPAQADTVRSLEPKMRDIFLEELFNLAALDGFKDDLITKKTLDLVRSTLTARARALLQTDDVSVLITDMARQDVR</sequence>
<gene>
    <name evidence="2" type="ORF">SAMN05443551_2712</name>
</gene>
<dbReference type="RefSeq" id="WP_072778192.1">
    <property type="nucleotide sequence ID" value="NZ_FQXC01000003.1"/>
</dbReference>
<evidence type="ECO:0000313" key="3">
    <source>
        <dbReference type="Proteomes" id="UP000184221"/>
    </source>
</evidence>
<dbReference type="Proteomes" id="UP000184221">
    <property type="component" value="Unassembled WGS sequence"/>
</dbReference>
<accession>A0A1M5UMH8</accession>
<organism evidence="2 3">
    <name type="scientific">Marivita hallyeonensis</name>
    <dbReference type="NCBI Taxonomy" id="996342"/>
    <lineage>
        <taxon>Bacteria</taxon>
        <taxon>Pseudomonadati</taxon>
        <taxon>Pseudomonadota</taxon>
        <taxon>Alphaproteobacteria</taxon>
        <taxon>Rhodobacterales</taxon>
        <taxon>Roseobacteraceae</taxon>
        <taxon>Marivita</taxon>
    </lineage>
</organism>
<feature type="region of interest" description="Disordered" evidence="1">
    <location>
        <begin position="30"/>
        <end position="63"/>
    </location>
</feature>
<dbReference type="EMBL" id="FQXC01000003">
    <property type="protein sequence ID" value="SHH64215.1"/>
    <property type="molecule type" value="Genomic_DNA"/>
</dbReference>
<dbReference type="AlphaFoldDB" id="A0A1M5UMH8"/>
<evidence type="ECO:0008006" key="4">
    <source>
        <dbReference type="Google" id="ProtNLM"/>
    </source>
</evidence>
<evidence type="ECO:0000313" key="2">
    <source>
        <dbReference type="EMBL" id="SHH64215.1"/>
    </source>
</evidence>